<dbReference type="EMBL" id="VOSK01000259">
    <property type="protein sequence ID" value="MPR29702.1"/>
    <property type="molecule type" value="Genomic_DNA"/>
</dbReference>
<dbReference type="AlphaFoldDB" id="A0A5N7MRS7"/>
<evidence type="ECO:0000313" key="2">
    <source>
        <dbReference type="EMBL" id="MPR29702.1"/>
    </source>
</evidence>
<dbReference type="RefSeq" id="WP_152716585.1">
    <property type="nucleotide sequence ID" value="NZ_VOSJ01000089.1"/>
</dbReference>
<organism evidence="2 3">
    <name type="scientific">Microvirga tunisiensis</name>
    <dbReference type="NCBI Taxonomy" id="2108360"/>
    <lineage>
        <taxon>Bacteria</taxon>
        <taxon>Pseudomonadati</taxon>
        <taxon>Pseudomonadota</taxon>
        <taxon>Alphaproteobacteria</taxon>
        <taxon>Hyphomicrobiales</taxon>
        <taxon>Methylobacteriaceae</taxon>
        <taxon>Microvirga</taxon>
    </lineage>
</organism>
<feature type="transmembrane region" description="Helical" evidence="1">
    <location>
        <begin position="55"/>
        <end position="75"/>
    </location>
</feature>
<protein>
    <submittedName>
        <fullName evidence="2">Uncharacterized protein</fullName>
    </submittedName>
</protein>
<evidence type="ECO:0000256" key="1">
    <source>
        <dbReference type="SAM" id="Phobius"/>
    </source>
</evidence>
<comment type="caution">
    <text evidence="2">The sequence shown here is derived from an EMBL/GenBank/DDBJ whole genome shotgun (WGS) entry which is preliminary data.</text>
</comment>
<accession>A0A5N7MRS7</accession>
<proteinExistence type="predicted"/>
<gene>
    <name evidence="2" type="ORF">FS320_32640</name>
</gene>
<evidence type="ECO:0000313" key="3">
    <source>
        <dbReference type="Proteomes" id="UP000403266"/>
    </source>
</evidence>
<feature type="transmembrane region" description="Helical" evidence="1">
    <location>
        <begin position="103"/>
        <end position="128"/>
    </location>
</feature>
<keyword evidence="1" id="KW-0812">Transmembrane</keyword>
<feature type="transmembrane region" description="Helical" evidence="1">
    <location>
        <begin position="134"/>
        <end position="157"/>
    </location>
</feature>
<keyword evidence="3" id="KW-1185">Reference proteome</keyword>
<reference evidence="2 3" key="1">
    <citation type="journal article" date="2019" name="Syst. Appl. Microbiol.">
        <title>Microvirga tunisiensis sp. nov., a root nodule symbiotic bacterium isolated from Lupinus micranthus and L. luteus grown in Northern Tunisia.</title>
        <authorList>
            <person name="Msaddak A."/>
            <person name="Rejili M."/>
            <person name="Duran D."/>
            <person name="Mars M."/>
            <person name="Palacios J.M."/>
            <person name="Ruiz-Argueso T."/>
            <person name="Rey L."/>
            <person name="Imperial J."/>
        </authorList>
    </citation>
    <scope>NUCLEOTIDE SEQUENCE [LARGE SCALE GENOMIC DNA]</scope>
    <source>
        <strain evidence="2 3">Lmie10</strain>
    </source>
</reference>
<keyword evidence="1" id="KW-0472">Membrane</keyword>
<name>A0A5N7MRS7_9HYPH</name>
<sequence>MVLDDKLISLADRTASYLQEEHGVSLPMILREATLGTMVSFIALIVTSFMDGHKIAGYFLLLPVLWSLIQLYTWFKGFARDAEQGWSDGLSNRYIREAQKQRIAYGFARVIFFIGFSMAFGSFVMNMIHGKPLTIYGASHALSLMLLTSLFYLRCALPKPPGRRRTKQLIPAFSGSAG</sequence>
<keyword evidence="1" id="KW-1133">Transmembrane helix</keyword>
<dbReference type="Proteomes" id="UP000403266">
    <property type="component" value="Unassembled WGS sequence"/>
</dbReference>